<evidence type="ECO:0000313" key="2">
    <source>
        <dbReference type="Proteomes" id="UP000008635"/>
    </source>
</evidence>
<keyword evidence="2" id="KW-1185">Reference proteome</keyword>
<dbReference type="AlphaFoldDB" id="E8U5T1"/>
<protein>
    <submittedName>
        <fullName evidence="1">Uncharacterized protein</fullName>
    </submittedName>
</protein>
<dbReference type="EMBL" id="CP002454">
    <property type="protein sequence ID" value="ADV66420.1"/>
    <property type="molecule type" value="Genomic_DNA"/>
</dbReference>
<evidence type="ECO:0000313" key="1">
    <source>
        <dbReference type="EMBL" id="ADV66420.1"/>
    </source>
</evidence>
<dbReference type="Pfam" id="PF15931">
    <property type="entry name" value="DUF4747"/>
    <property type="match status" value="1"/>
</dbReference>
<organism evidence="1 2">
    <name type="scientific">Deinococcus maricopensis (strain DSM 21211 / LMG 22137 / NRRL B-23946 / LB-34)</name>
    <dbReference type="NCBI Taxonomy" id="709986"/>
    <lineage>
        <taxon>Bacteria</taxon>
        <taxon>Thermotogati</taxon>
        <taxon>Deinococcota</taxon>
        <taxon>Deinococci</taxon>
        <taxon>Deinococcales</taxon>
        <taxon>Deinococcaceae</taxon>
        <taxon>Deinococcus</taxon>
    </lineage>
</organism>
<reference evidence="2" key="2">
    <citation type="submission" date="2011-01" db="EMBL/GenBank/DDBJ databases">
        <title>The complete genome of Deinococcus maricopensis DSM 21211.</title>
        <authorList>
            <consortium name="US DOE Joint Genome Institute (JGI-PGF)"/>
            <person name="Lucas S."/>
            <person name="Copeland A."/>
            <person name="Lapidus A."/>
            <person name="Goodwin L."/>
            <person name="Pitluck S."/>
            <person name="Kyrpides N."/>
            <person name="Mavromatis K."/>
            <person name="Pagani I."/>
            <person name="Ivanova N."/>
            <person name="Ovchinnikova G."/>
            <person name="Zeytun A."/>
            <person name="Detter J.C."/>
            <person name="Han C."/>
            <person name="Land M."/>
            <person name="Hauser L."/>
            <person name="Markowitz V."/>
            <person name="Cheng J.-F."/>
            <person name="Hugenholtz P."/>
            <person name="Woyke T."/>
            <person name="Wu D."/>
            <person name="Pukall R."/>
            <person name="Gehrich-Schroeter G."/>
            <person name="Brambilla E."/>
            <person name="Klenk H.-P."/>
            <person name="Eisen J.A."/>
        </authorList>
    </citation>
    <scope>NUCLEOTIDE SEQUENCE [LARGE SCALE GENOMIC DNA]</scope>
    <source>
        <strain evidence="2">DSM 21211 / LMG 22137 / NRRL B-23946 / LB-34</strain>
    </source>
</reference>
<dbReference type="eggNOG" id="ENOG50312T5">
    <property type="taxonomic scope" value="Bacteria"/>
</dbReference>
<reference evidence="1 2" key="1">
    <citation type="journal article" date="2011" name="Stand. Genomic Sci.">
        <title>Complete genome sequence of Deinococcus maricopensis type strain (LB-34).</title>
        <authorList>
            <person name="Pukall R."/>
            <person name="Zeytun A."/>
            <person name="Lucas S."/>
            <person name="Lapidus A."/>
            <person name="Hammon N."/>
            <person name="Deshpande S."/>
            <person name="Nolan M."/>
            <person name="Cheng J.F."/>
            <person name="Pitluck S."/>
            <person name="Liolios K."/>
            <person name="Pagani I."/>
            <person name="Mikhailova N."/>
            <person name="Ivanova N."/>
            <person name="Mavromatis K."/>
            <person name="Pati A."/>
            <person name="Tapia R."/>
            <person name="Han C."/>
            <person name="Goodwin L."/>
            <person name="Chen A."/>
            <person name="Palaniappan K."/>
            <person name="Land M."/>
            <person name="Hauser L."/>
            <person name="Chang Y.J."/>
            <person name="Jeffries C.D."/>
            <person name="Brambilla E.M."/>
            <person name="Rohde M."/>
            <person name="Goker M."/>
            <person name="Detter J.C."/>
            <person name="Woyke T."/>
            <person name="Bristow J."/>
            <person name="Eisen J.A."/>
            <person name="Markowitz V."/>
            <person name="Hugenholtz P."/>
            <person name="Kyrpides N.C."/>
            <person name="Klenk H.P."/>
        </authorList>
    </citation>
    <scope>NUCLEOTIDE SEQUENCE [LARGE SCALE GENOMIC DNA]</scope>
    <source>
        <strain evidence="2">DSM 21211 / LMG 22137 / NRRL B-23946 / LB-34</strain>
    </source>
</reference>
<proteinExistence type="predicted"/>
<dbReference type="OrthoDB" id="7057934at2"/>
<dbReference type="Proteomes" id="UP000008635">
    <property type="component" value="Chromosome"/>
</dbReference>
<dbReference type="KEGG" id="dmr:Deima_0764"/>
<dbReference type="RefSeq" id="WP_013555925.1">
    <property type="nucleotide sequence ID" value="NC_014958.1"/>
</dbReference>
<dbReference type="InterPro" id="IPR031832">
    <property type="entry name" value="DUF4747"/>
</dbReference>
<name>E8U5T1_DEIML</name>
<gene>
    <name evidence="1" type="ordered locus">Deima_0764</name>
</gene>
<accession>E8U5T1</accession>
<dbReference type="HOGENOM" id="CLU_086006_0_0_0"/>
<sequence length="283" mass="32234">MVEFKHTMETVTFELFRIRLFEGLFTPSIPRSEILLNAISERPQTENKGYTWSIGNISLIDRNAAYFRIGRQSGINLSNFDRSLGQFTDSTSENWPSTHVICDTYIGLVAIAKNSKLTVDTYTIARRVKEILENSETIKEAYYDVVIDPIYSSNDFMKQLEFAYSIRRFAFEFTPPNPFDAEEMIQKPLEKYLQDARGRKGELSLEGNNLDHEVIEETARSAIASGNEVKAMIQQERAAKPIPISSKDYPEAIRDLPIDGDNQGSIARALEVIRNIYSNLRLG</sequence>
<dbReference type="STRING" id="709986.Deima_0764"/>